<dbReference type="Gene3D" id="3.40.50.620">
    <property type="entry name" value="HUPs"/>
    <property type="match status" value="1"/>
</dbReference>
<dbReference type="SUPFAM" id="SSF52402">
    <property type="entry name" value="Adenine nucleotide alpha hydrolases-like"/>
    <property type="match status" value="1"/>
</dbReference>
<dbReference type="CDD" id="cd00293">
    <property type="entry name" value="USP-like"/>
    <property type="match status" value="1"/>
</dbReference>
<evidence type="ECO:0000313" key="4">
    <source>
        <dbReference type="Proteomes" id="UP000494363"/>
    </source>
</evidence>
<dbReference type="Pfam" id="PF00582">
    <property type="entry name" value="Usp"/>
    <property type="match status" value="1"/>
</dbReference>
<reference evidence="3 4" key="1">
    <citation type="submission" date="2020-04" db="EMBL/GenBank/DDBJ databases">
        <authorList>
            <person name="De Canck E."/>
        </authorList>
    </citation>
    <scope>NUCLEOTIDE SEQUENCE [LARGE SCALE GENOMIC DNA]</scope>
    <source>
        <strain evidence="3 4">LMG 29542</strain>
    </source>
</reference>
<name>A0A6J5EA86_9BURK</name>
<dbReference type="InterPro" id="IPR014729">
    <property type="entry name" value="Rossmann-like_a/b/a_fold"/>
</dbReference>
<dbReference type="RefSeq" id="WP_175228527.1">
    <property type="nucleotide sequence ID" value="NZ_CADIKH010000020.1"/>
</dbReference>
<feature type="domain" description="UspA" evidence="2">
    <location>
        <begin position="1"/>
        <end position="142"/>
    </location>
</feature>
<organism evidence="3 4">
    <name type="scientific">Paraburkholderia humisilvae</name>
    <dbReference type="NCBI Taxonomy" id="627669"/>
    <lineage>
        <taxon>Bacteria</taxon>
        <taxon>Pseudomonadati</taxon>
        <taxon>Pseudomonadota</taxon>
        <taxon>Betaproteobacteria</taxon>
        <taxon>Burkholderiales</taxon>
        <taxon>Burkholderiaceae</taxon>
        <taxon>Paraburkholderia</taxon>
    </lineage>
</organism>
<dbReference type="EMBL" id="CADIKH010000020">
    <property type="protein sequence ID" value="CAB3762524.1"/>
    <property type="molecule type" value="Genomic_DNA"/>
</dbReference>
<sequence>MYEHILVAVGTRSDSITLEAAIRLARETGARLTALHVVDPVPPYAGVATYDFSVTLDAFEAYGHAVAERCVAAIHQAGCEGDARTIVLPMCGSTMGRAIARHAREIGADLLVIGNRKRSFWSLFRENLYKELLRHTDTPVLVATDALPAASGRALALRPRYVETVDA</sequence>
<dbReference type="PANTHER" id="PTHR46268:SF6">
    <property type="entry name" value="UNIVERSAL STRESS PROTEIN UP12"/>
    <property type="match status" value="1"/>
</dbReference>
<dbReference type="AlphaFoldDB" id="A0A6J5EA86"/>
<evidence type="ECO:0000259" key="2">
    <source>
        <dbReference type="Pfam" id="PF00582"/>
    </source>
</evidence>
<evidence type="ECO:0000313" key="3">
    <source>
        <dbReference type="EMBL" id="CAB3762524.1"/>
    </source>
</evidence>
<gene>
    <name evidence="3" type="ORF">LMG29542_04383</name>
</gene>
<dbReference type="PANTHER" id="PTHR46268">
    <property type="entry name" value="STRESS RESPONSE PROTEIN NHAX"/>
    <property type="match status" value="1"/>
</dbReference>
<evidence type="ECO:0000256" key="1">
    <source>
        <dbReference type="ARBA" id="ARBA00008791"/>
    </source>
</evidence>
<dbReference type="InterPro" id="IPR006016">
    <property type="entry name" value="UspA"/>
</dbReference>
<proteinExistence type="inferred from homology"/>
<accession>A0A6J5EA86</accession>
<keyword evidence="4" id="KW-1185">Reference proteome</keyword>
<protein>
    <recommendedName>
        <fullName evidence="2">UspA domain-containing protein</fullName>
    </recommendedName>
</protein>
<dbReference type="Proteomes" id="UP000494363">
    <property type="component" value="Unassembled WGS sequence"/>
</dbReference>
<comment type="similarity">
    <text evidence="1">Belongs to the universal stress protein A family.</text>
</comment>